<evidence type="ECO:0000313" key="5">
    <source>
        <dbReference type="Proteomes" id="UP000238442"/>
    </source>
</evidence>
<gene>
    <name evidence="4" type="ORF">C5O00_09320</name>
</gene>
<dbReference type="Proteomes" id="UP000238442">
    <property type="component" value="Chromosome"/>
</dbReference>
<dbReference type="RefSeq" id="WP_105216604.1">
    <property type="nucleotide sequence ID" value="NZ_CP027062.1"/>
</dbReference>
<accession>A0A2S0HYU4</accession>
<name>A0A2S0HYU4_9FLAO</name>
<protein>
    <submittedName>
        <fullName evidence="4">T9SS C-terminal target domain-containing protein</fullName>
    </submittedName>
</protein>
<keyword evidence="5" id="KW-1185">Reference proteome</keyword>
<dbReference type="AlphaFoldDB" id="A0A2S0HYU4"/>
<dbReference type="InterPro" id="IPR026444">
    <property type="entry name" value="Secre_tail"/>
</dbReference>
<reference evidence="4 5" key="1">
    <citation type="submission" date="2018-02" db="EMBL/GenBank/DDBJ databases">
        <title>Genomic analysis of the strain RR4-38 isolated from a seawater recirculating aquaculture system.</title>
        <authorList>
            <person name="Kim Y.-S."/>
            <person name="Jang Y.H."/>
            <person name="Kim K.-H."/>
        </authorList>
    </citation>
    <scope>NUCLEOTIDE SEQUENCE [LARGE SCALE GENOMIC DNA]</scope>
    <source>
        <strain evidence="4 5">RR4-38</strain>
    </source>
</reference>
<evidence type="ECO:0000259" key="3">
    <source>
        <dbReference type="Pfam" id="PF18962"/>
    </source>
</evidence>
<evidence type="ECO:0000256" key="1">
    <source>
        <dbReference type="ARBA" id="ARBA00022729"/>
    </source>
</evidence>
<dbReference type="OrthoDB" id="1467680at2"/>
<proteinExistence type="predicted"/>
<dbReference type="NCBIfam" id="TIGR04183">
    <property type="entry name" value="Por_Secre_tail"/>
    <property type="match status" value="1"/>
</dbReference>
<evidence type="ECO:0000313" key="4">
    <source>
        <dbReference type="EMBL" id="AVI51363.1"/>
    </source>
</evidence>
<feature type="signal peptide" evidence="2">
    <location>
        <begin position="1"/>
        <end position="19"/>
    </location>
</feature>
<organism evidence="4 5">
    <name type="scientific">Pukyongia salina</name>
    <dbReference type="NCBI Taxonomy" id="2094025"/>
    <lineage>
        <taxon>Bacteria</taxon>
        <taxon>Pseudomonadati</taxon>
        <taxon>Bacteroidota</taxon>
        <taxon>Flavobacteriia</taxon>
        <taxon>Flavobacteriales</taxon>
        <taxon>Flavobacteriaceae</taxon>
        <taxon>Pukyongia</taxon>
    </lineage>
</organism>
<evidence type="ECO:0000256" key="2">
    <source>
        <dbReference type="SAM" id="SignalP"/>
    </source>
</evidence>
<feature type="chain" id="PRO_5015490939" evidence="2">
    <location>
        <begin position="20"/>
        <end position="303"/>
    </location>
</feature>
<feature type="domain" description="Secretion system C-terminal sorting" evidence="3">
    <location>
        <begin position="234"/>
        <end position="302"/>
    </location>
</feature>
<dbReference type="Pfam" id="PF18962">
    <property type="entry name" value="Por_Secre_tail"/>
    <property type="match status" value="1"/>
</dbReference>
<sequence length="303" mass="32439">MKKIYLLALALFAFTFVNAQIIDDNMEFYTLGEMGTQNAGTWTSWTNDGGASNDGFVVVDTQSNSGDQSILAEGGQGRDPLLLLGNQTSGDYTFRWEFYIPSGKEGYFNIQGEIPAQGTPLSGVWNSGDIYFNEGGSNPGVVSDTNGDLSMLSFPHDQWFTCILYVDVDNLTYQLTIGANSSAAIPFSGTGDTTLGGINFYPGSAVSEMYVDDAYYVQGPLLSTGDLEETAVTVYPNPVKDILNISTTTVVDSVVVYDVLGKVVLQAQPDTVSPSIDMSALSSGAYMVQVNIGNATKTVKVIK</sequence>
<keyword evidence="1 2" id="KW-0732">Signal</keyword>
<dbReference type="EMBL" id="CP027062">
    <property type="protein sequence ID" value="AVI51363.1"/>
    <property type="molecule type" value="Genomic_DNA"/>
</dbReference>
<dbReference type="KEGG" id="aue:C5O00_09320"/>